<comment type="cofactor">
    <cofactor evidence="1">
        <name>Zn(2+)</name>
        <dbReference type="ChEBI" id="CHEBI:29105"/>
    </cofactor>
</comment>
<keyword evidence="2" id="KW-0479">Metal-binding</keyword>
<gene>
    <name evidence="6" type="ORF">SAMN04488554_2790</name>
</gene>
<dbReference type="InterPro" id="IPR013154">
    <property type="entry name" value="ADH-like_N"/>
</dbReference>
<dbReference type="SUPFAM" id="SSF50129">
    <property type="entry name" value="GroES-like"/>
    <property type="match status" value="1"/>
</dbReference>
<dbReference type="SUPFAM" id="SSF51735">
    <property type="entry name" value="NAD(P)-binding Rossmann-fold domains"/>
    <property type="match status" value="1"/>
</dbReference>
<dbReference type="InterPro" id="IPR013149">
    <property type="entry name" value="ADH-like_C"/>
</dbReference>
<dbReference type="SMART" id="SM00829">
    <property type="entry name" value="PKS_ER"/>
    <property type="match status" value="1"/>
</dbReference>
<reference evidence="7" key="1">
    <citation type="submission" date="2016-10" db="EMBL/GenBank/DDBJ databases">
        <authorList>
            <person name="Varghese N."/>
            <person name="Submissions S."/>
        </authorList>
    </citation>
    <scope>NUCLEOTIDE SEQUENCE [LARGE SCALE GENOMIC DNA]</scope>
    <source>
        <strain evidence="7">DSM 21368</strain>
    </source>
</reference>
<name>A0A1H5LFS2_9MICO</name>
<proteinExistence type="predicted"/>
<evidence type="ECO:0000259" key="5">
    <source>
        <dbReference type="SMART" id="SM00829"/>
    </source>
</evidence>
<dbReference type="Gene3D" id="3.90.180.10">
    <property type="entry name" value="Medium-chain alcohol dehydrogenases, catalytic domain"/>
    <property type="match status" value="1"/>
</dbReference>
<dbReference type="GO" id="GO:0016491">
    <property type="term" value="F:oxidoreductase activity"/>
    <property type="evidence" value="ECO:0007669"/>
    <property type="project" value="UniProtKB-KW"/>
</dbReference>
<dbReference type="PANTHER" id="PTHR43401:SF2">
    <property type="entry name" value="L-THREONINE 3-DEHYDROGENASE"/>
    <property type="match status" value="1"/>
</dbReference>
<dbReference type="Pfam" id="PF00107">
    <property type="entry name" value="ADH_zinc_N"/>
    <property type="match status" value="1"/>
</dbReference>
<feature type="domain" description="Enoyl reductase (ER)" evidence="5">
    <location>
        <begin position="7"/>
        <end position="345"/>
    </location>
</feature>
<keyword evidence="4" id="KW-0560">Oxidoreductase</keyword>
<evidence type="ECO:0000256" key="4">
    <source>
        <dbReference type="ARBA" id="ARBA00023002"/>
    </source>
</evidence>
<dbReference type="InterPro" id="IPR020843">
    <property type="entry name" value="ER"/>
</dbReference>
<dbReference type="Gene3D" id="3.40.50.720">
    <property type="entry name" value="NAD(P)-binding Rossmann-like Domain"/>
    <property type="match status" value="1"/>
</dbReference>
<keyword evidence="3" id="KW-0862">Zinc</keyword>
<evidence type="ECO:0000256" key="1">
    <source>
        <dbReference type="ARBA" id="ARBA00001947"/>
    </source>
</evidence>
<dbReference type="PANTHER" id="PTHR43401">
    <property type="entry name" value="L-THREONINE 3-DEHYDROGENASE"/>
    <property type="match status" value="1"/>
</dbReference>
<dbReference type="STRING" id="648782.SAMN04488554_2790"/>
<evidence type="ECO:0000313" key="6">
    <source>
        <dbReference type="EMBL" id="SEE75913.1"/>
    </source>
</evidence>
<evidence type="ECO:0000256" key="3">
    <source>
        <dbReference type="ARBA" id="ARBA00022833"/>
    </source>
</evidence>
<dbReference type="RefSeq" id="WP_175477107.1">
    <property type="nucleotide sequence ID" value="NZ_FNTX01000002.1"/>
</dbReference>
<keyword evidence="7" id="KW-1185">Reference proteome</keyword>
<dbReference type="Proteomes" id="UP000199220">
    <property type="component" value="Unassembled WGS sequence"/>
</dbReference>
<evidence type="ECO:0000313" key="7">
    <source>
        <dbReference type="Proteomes" id="UP000199220"/>
    </source>
</evidence>
<dbReference type="InterPro" id="IPR011032">
    <property type="entry name" value="GroES-like_sf"/>
</dbReference>
<accession>A0A1H5LFS2</accession>
<dbReference type="EMBL" id="FNTX01000002">
    <property type="protein sequence ID" value="SEE75913.1"/>
    <property type="molecule type" value="Genomic_DNA"/>
</dbReference>
<dbReference type="Pfam" id="PF08240">
    <property type="entry name" value="ADH_N"/>
    <property type="match status" value="1"/>
</dbReference>
<organism evidence="6 7">
    <name type="scientific">Ruania alba</name>
    <dbReference type="NCBI Taxonomy" id="648782"/>
    <lineage>
        <taxon>Bacteria</taxon>
        <taxon>Bacillati</taxon>
        <taxon>Actinomycetota</taxon>
        <taxon>Actinomycetes</taxon>
        <taxon>Micrococcales</taxon>
        <taxon>Ruaniaceae</taxon>
        <taxon>Ruania</taxon>
    </lineage>
</organism>
<dbReference type="InterPro" id="IPR050129">
    <property type="entry name" value="Zn_alcohol_dh"/>
</dbReference>
<protein>
    <submittedName>
        <fullName evidence="6">Threonine dehydrogenase</fullName>
    </submittedName>
</protein>
<sequence length="349" mass="36483">MLAYEYGSDSRLHLREKDVPQAADGEVTIDVVAAGICGTDLKIARGEHRLFPPGTVRVPGHESVGRVRENRSGRDDLAPGTPVAIAPNIACGQCPPCRIDLGNLCEDYTSVGLTFDGGFAEVVRVTARGVAGGNVLPLPSGLDLVTAAMIEPVAAVVRGLRPLRLTSTDTVLVCGAGPIGLTAVVLAKQAGVRRIIVSQTSAARRELAREYGADETIDPRAEDLVQRVFEITGGIGAEVVIAATPVHQVFTDAVQAAAKGGRVNFFAGLPSGKGEVTVDANLIHYRELIVTGSTANTADDCAEAMEIVAGAPEAFAALITHRVPLREADRAFELATSGEALKVLLEPQV</sequence>
<evidence type="ECO:0000256" key="2">
    <source>
        <dbReference type="ARBA" id="ARBA00022723"/>
    </source>
</evidence>
<dbReference type="GO" id="GO:0046872">
    <property type="term" value="F:metal ion binding"/>
    <property type="evidence" value="ECO:0007669"/>
    <property type="project" value="UniProtKB-KW"/>
</dbReference>
<dbReference type="InterPro" id="IPR036291">
    <property type="entry name" value="NAD(P)-bd_dom_sf"/>
</dbReference>
<dbReference type="AlphaFoldDB" id="A0A1H5LFS2"/>